<dbReference type="GO" id="GO:0008270">
    <property type="term" value="F:zinc ion binding"/>
    <property type="evidence" value="ECO:0007669"/>
    <property type="project" value="UniProtKB-UniRule"/>
</dbReference>
<dbReference type="GO" id="GO:0006508">
    <property type="term" value="P:proteolysis"/>
    <property type="evidence" value="ECO:0007669"/>
    <property type="project" value="UniProtKB-KW"/>
</dbReference>
<dbReference type="PANTHER" id="PTHR43221:SF1">
    <property type="entry name" value="PROTEASE HTPX"/>
    <property type="match status" value="1"/>
</dbReference>
<keyword evidence="4 12" id="KW-0645">Protease</keyword>
<comment type="cofactor">
    <cofactor evidence="12">
        <name>Zn(2+)</name>
        <dbReference type="ChEBI" id="CHEBI:29105"/>
    </cofactor>
    <text evidence="12">Binds 1 zinc ion per subunit.</text>
</comment>
<comment type="caution">
    <text evidence="14">The sequence shown here is derived from an EMBL/GenBank/DDBJ whole genome shotgun (WGS) entry which is preliminary data.</text>
</comment>
<gene>
    <name evidence="12" type="primary">htpX</name>
    <name evidence="14" type="ORF">CLV72_103548</name>
</gene>
<organism evidence="14 15">
    <name type="scientific">Allonocardiopsis opalescens</name>
    <dbReference type="NCBI Taxonomy" id="1144618"/>
    <lineage>
        <taxon>Bacteria</taxon>
        <taxon>Bacillati</taxon>
        <taxon>Actinomycetota</taxon>
        <taxon>Actinomycetes</taxon>
        <taxon>Streptosporangiales</taxon>
        <taxon>Allonocardiopsis</taxon>
    </lineage>
</organism>
<comment type="similarity">
    <text evidence="2 12">Belongs to the peptidase M48B family.</text>
</comment>
<keyword evidence="15" id="KW-1185">Reference proteome</keyword>
<evidence type="ECO:0000256" key="2">
    <source>
        <dbReference type="ARBA" id="ARBA00009779"/>
    </source>
</evidence>
<dbReference type="GO" id="GO:0004222">
    <property type="term" value="F:metalloendopeptidase activity"/>
    <property type="evidence" value="ECO:0007669"/>
    <property type="project" value="UniProtKB-UniRule"/>
</dbReference>
<feature type="binding site" evidence="12">
    <location>
        <position position="205"/>
    </location>
    <ligand>
        <name>Zn(2+)</name>
        <dbReference type="ChEBI" id="CHEBI:29105"/>
        <note>catalytic</note>
    </ligand>
</feature>
<keyword evidence="7 12" id="KW-0378">Hydrolase</keyword>
<sequence length="286" mass="30620">MTHGNGMRTAVLLAALGAGLALAGVWSAGLLGLGFALVVAGVLAAVAFYFSDRIALRTMSARPVSEVEQPRLYRIVRELSTRARLPMPRVYVSPMAASNAFATGRNPRLSAVCCTLGLLNILDERQLRAVVAHELAHIRHRDTLISSVTAALASLITGLASLAWLLPLGAEDDDDDFGLLQGLMFMVLGPVAATLIQLAVTRNREYRADAAAAELTGDPEGLASALRAIELGRHELPMEPSGRMMSTAHLMIVNPFRGGGMCSLFSTHPATRARVRRLERMSDPDD</sequence>
<feature type="binding site" evidence="12">
    <location>
        <position position="137"/>
    </location>
    <ligand>
        <name>Zn(2+)</name>
        <dbReference type="ChEBI" id="CHEBI:29105"/>
        <note>catalytic</note>
    </ligand>
</feature>
<feature type="transmembrane region" description="Helical" evidence="12">
    <location>
        <begin position="144"/>
        <end position="166"/>
    </location>
</feature>
<dbReference type="Pfam" id="PF01435">
    <property type="entry name" value="Peptidase_M48"/>
    <property type="match status" value="1"/>
</dbReference>
<dbReference type="HAMAP" id="MF_00188">
    <property type="entry name" value="Pept_M48_protease_HtpX"/>
    <property type="match status" value="1"/>
</dbReference>
<accession>A0A2T0Q825</accession>
<dbReference type="Gene3D" id="3.30.2010.10">
    <property type="entry name" value="Metalloproteases ('zincins'), catalytic domain"/>
    <property type="match status" value="1"/>
</dbReference>
<evidence type="ECO:0000256" key="6">
    <source>
        <dbReference type="ARBA" id="ARBA00022723"/>
    </source>
</evidence>
<proteinExistence type="inferred from homology"/>
<feature type="binding site" evidence="12">
    <location>
        <position position="133"/>
    </location>
    <ligand>
        <name>Zn(2+)</name>
        <dbReference type="ChEBI" id="CHEBI:29105"/>
        <note>catalytic</note>
    </ligand>
</feature>
<feature type="domain" description="Peptidase M48" evidence="13">
    <location>
        <begin position="68"/>
        <end position="281"/>
    </location>
</feature>
<keyword evidence="9 12" id="KW-1133">Transmembrane helix</keyword>
<evidence type="ECO:0000313" key="14">
    <source>
        <dbReference type="EMBL" id="PRX99941.1"/>
    </source>
</evidence>
<evidence type="ECO:0000256" key="9">
    <source>
        <dbReference type="ARBA" id="ARBA00022989"/>
    </source>
</evidence>
<evidence type="ECO:0000259" key="13">
    <source>
        <dbReference type="Pfam" id="PF01435"/>
    </source>
</evidence>
<keyword evidence="5 12" id="KW-0812">Transmembrane</keyword>
<comment type="subcellular location">
    <subcellularLocation>
        <location evidence="1 12">Cell membrane</location>
        <topology evidence="1 12">Multi-pass membrane protein</topology>
    </subcellularLocation>
</comment>
<keyword evidence="10 12" id="KW-0482">Metalloprotease</keyword>
<feature type="transmembrane region" description="Helical" evidence="12">
    <location>
        <begin position="178"/>
        <end position="200"/>
    </location>
</feature>
<dbReference type="GO" id="GO:0005886">
    <property type="term" value="C:plasma membrane"/>
    <property type="evidence" value="ECO:0007669"/>
    <property type="project" value="UniProtKB-SubCell"/>
</dbReference>
<evidence type="ECO:0000256" key="1">
    <source>
        <dbReference type="ARBA" id="ARBA00004651"/>
    </source>
</evidence>
<evidence type="ECO:0000256" key="3">
    <source>
        <dbReference type="ARBA" id="ARBA00022475"/>
    </source>
</evidence>
<dbReference type="InterPro" id="IPR001915">
    <property type="entry name" value="Peptidase_M48"/>
</dbReference>
<keyword evidence="6 12" id="KW-0479">Metal-binding</keyword>
<name>A0A2T0Q825_9ACTN</name>
<evidence type="ECO:0000313" key="15">
    <source>
        <dbReference type="Proteomes" id="UP000237846"/>
    </source>
</evidence>
<reference evidence="14 15" key="1">
    <citation type="submission" date="2018-03" db="EMBL/GenBank/DDBJ databases">
        <title>Genomic Encyclopedia of Archaeal and Bacterial Type Strains, Phase II (KMG-II): from individual species to whole genera.</title>
        <authorList>
            <person name="Goeker M."/>
        </authorList>
    </citation>
    <scope>NUCLEOTIDE SEQUENCE [LARGE SCALE GENOMIC DNA]</scope>
    <source>
        <strain evidence="14 15">DSM 45601</strain>
    </source>
</reference>
<evidence type="ECO:0000256" key="10">
    <source>
        <dbReference type="ARBA" id="ARBA00023049"/>
    </source>
</evidence>
<feature type="active site" evidence="12">
    <location>
        <position position="134"/>
    </location>
</feature>
<evidence type="ECO:0000256" key="5">
    <source>
        <dbReference type="ARBA" id="ARBA00022692"/>
    </source>
</evidence>
<keyword evidence="14" id="KW-0346">Stress response</keyword>
<feature type="transmembrane region" description="Helical" evidence="12">
    <location>
        <begin position="33"/>
        <end position="50"/>
    </location>
</feature>
<dbReference type="PANTHER" id="PTHR43221">
    <property type="entry name" value="PROTEASE HTPX"/>
    <property type="match status" value="1"/>
</dbReference>
<keyword evidence="8 12" id="KW-0862">Zinc</keyword>
<dbReference type="EMBL" id="PVZC01000003">
    <property type="protein sequence ID" value="PRX99941.1"/>
    <property type="molecule type" value="Genomic_DNA"/>
</dbReference>
<dbReference type="EC" id="3.4.24.-" evidence="12"/>
<dbReference type="Proteomes" id="UP000237846">
    <property type="component" value="Unassembled WGS sequence"/>
</dbReference>
<evidence type="ECO:0000256" key="12">
    <source>
        <dbReference type="HAMAP-Rule" id="MF_00188"/>
    </source>
</evidence>
<keyword evidence="11 12" id="KW-0472">Membrane</keyword>
<protein>
    <recommendedName>
        <fullName evidence="12">Protease HtpX homolog</fullName>
        <ecNumber evidence="12">3.4.24.-</ecNumber>
    </recommendedName>
</protein>
<dbReference type="InterPro" id="IPR022919">
    <property type="entry name" value="Pept_M48_protease_HtpX"/>
</dbReference>
<evidence type="ECO:0000256" key="8">
    <source>
        <dbReference type="ARBA" id="ARBA00022833"/>
    </source>
</evidence>
<evidence type="ECO:0000256" key="7">
    <source>
        <dbReference type="ARBA" id="ARBA00022801"/>
    </source>
</evidence>
<dbReference type="InterPro" id="IPR050083">
    <property type="entry name" value="HtpX_protease"/>
</dbReference>
<keyword evidence="3 12" id="KW-1003">Cell membrane</keyword>
<evidence type="ECO:0000256" key="11">
    <source>
        <dbReference type="ARBA" id="ARBA00023136"/>
    </source>
</evidence>
<dbReference type="AlphaFoldDB" id="A0A2T0Q825"/>
<evidence type="ECO:0000256" key="4">
    <source>
        <dbReference type="ARBA" id="ARBA00022670"/>
    </source>
</evidence>